<gene>
    <name evidence="3" type="primary">fmt</name>
    <name evidence="3" type="ORF">NARRFE1_01830</name>
</gene>
<dbReference type="KEGG" id="eor:NARRFE1_01830"/>
<evidence type="ECO:0000259" key="1">
    <source>
        <dbReference type="Pfam" id="PF00551"/>
    </source>
</evidence>
<proteinExistence type="predicted"/>
<dbReference type="Pfam" id="PF00551">
    <property type="entry name" value="Formyl_trans_N"/>
    <property type="match status" value="1"/>
</dbReference>
<name>A0A2Z5T402_9GAMM</name>
<feature type="domain" description="Formyl transferase C-terminal" evidence="2">
    <location>
        <begin position="207"/>
        <end position="305"/>
    </location>
</feature>
<dbReference type="SUPFAM" id="SSF50486">
    <property type="entry name" value="FMT C-terminal domain-like"/>
    <property type="match status" value="1"/>
</dbReference>
<dbReference type="PANTHER" id="PTHR11138">
    <property type="entry name" value="METHIONYL-TRNA FORMYLTRANSFERASE"/>
    <property type="match status" value="1"/>
</dbReference>
<dbReference type="InterPro" id="IPR002376">
    <property type="entry name" value="Formyl_transf_N"/>
</dbReference>
<evidence type="ECO:0000313" key="4">
    <source>
        <dbReference type="Proteomes" id="UP000289537"/>
    </source>
</evidence>
<evidence type="ECO:0000259" key="2">
    <source>
        <dbReference type="Pfam" id="PF02911"/>
    </source>
</evidence>
<evidence type="ECO:0000313" key="3">
    <source>
        <dbReference type="EMBL" id="BBA85118.1"/>
    </source>
</evidence>
<feature type="domain" description="Formyl transferase N-terminal" evidence="1">
    <location>
        <begin position="53"/>
        <end position="172"/>
    </location>
</feature>
<dbReference type="Proteomes" id="UP000289537">
    <property type="component" value="Chromosome"/>
</dbReference>
<dbReference type="Gene3D" id="3.40.50.12230">
    <property type="match status" value="1"/>
</dbReference>
<accession>A0A2Z5T402</accession>
<dbReference type="AlphaFoldDB" id="A0A2Z5T402"/>
<dbReference type="PANTHER" id="PTHR11138:SF5">
    <property type="entry name" value="METHIONYL-TRNA FORMYLTRANSFERASE, MITOCHONDRIAL"/>
    <property type="match status" value="1"/>
</dbReference>
<dbReference type="EMBL" id="AP018161">
    <property type="protein sequence ID" value="BBA85118.1"/>
    <property type="molecule type" value="Genomic_DNA"/>
</dbReference>
<sequence>MINIIFAGSDLFSLINIIEINKIKLYNIVYIILKDIKKKNKEINSIINFSKENNIKILYINKYNIENKISINIINNNKIKLIIISSFGIIFPDKILNIVKYGFINIHASILPKYIGPSPIYNTIINKDKISGITIFKINKIIDNGEIIFRSYIKIKKNENYYNLYIKLAKFSSFCVLKILRNILINKKILKIDKCLKINIKKKITKKIHKYESKINFNNNIKKIDLKIRLFNYKIKSFFIYKNINIKIIKHEYIFDKNINSEIKKIYLINNYGIYIKVNKGLIVLKKIQFPNKNPTTIKDLINSKKIKIFKKDSYIDEK</sequence>
<keyword evidence="3" id="KW-0808">Transferase</keyword>
<dbReference type="OrthoDB" id="9802815at2"/>
<dbReference type="SUPFAM" id="SSF53328">
    <property type="entry name" value="Formyltransferase"/>
    <property type="match status" value="1"/>
</dbReference>
<reference evidence="3 4" key="1">
    <citation type="journal article" date="2017" name="Proc. Natl. Acad. Sci. U.S.A.">
        <title>Small genome symbiont underlies cuticle hardness in beetles.</title>
        <authorList>
            <person name="Anbutsu H."/>
            <person name="Moriyama M."/>
            <person name="Nikoh N."/>
            <person name="Hosokawa T."/>
            <person name="Futahashi R."/>
            <person name="Tanahashi M."/>
            <person name="Meng X.Y."/>
            <person name="Kuriwada T."/>
            <person name="Mori N."/>
            <person name="Oshima K."/>
            <person name="Hattori M."/>
            <person name="Fujie M."/>
            <person name="Satoh N."/>
            <person name="Maeda T."/>
            <person name="Shigenobu S."/>
            <person name="Koga R."/>
            <person name="Fukatsu T."/>
        </authorList>
    </citation>
    <scope>NUCLEOTIDE SEQUENCE [LARGE SCALE GENOMIC DNA]</scope>
    <source>
        <strain evidence="3">NARRFE1</strain>
    </source>
</reference>
<dbReference type="Pfam" id="PF02911">
    <property type="entry name" value="Formyl_trans_C"/>
    <property type="match status" value="1"/>
</dbReference>
<dbReference type="InterPro" id="IPR011034">
    <property type="entry name" value="Formyl_transferase-like_C_sf"/>
</dbReference>
<keyword evidence="4" id="KW-1185">Reference proteome</keyword>
<dbReference type="InterPro" id="IPR036477">
    <property type="entry name" value="Formyl_transf_N_sf"/>
</dbReference>
<organism evidence="3 4">
    <name type="scientific">endosymbiont of Rhynchophorus ferrugineus</name>
    <dbReference type="NCBI Taxonomy" id="1972133"/>
    <lineage>
        <taxon>Bacteria</taxon>
        <taxon>Pseudomonadati</taxon>
        <taxon>Pseudomonadota</taxon>
        <taxon>Gammaproteobacteria</taxon>
        <taxon>Candidatus Nardonella</taxon>
    </lineage>
</organism>
<protein>
    <submittedName>
        <fullName evidence="3">Methionyl-tRNA formyltransferase</fullName>
    </submittedName>
</protein>
<dbReference type="InterPro" id="IPR005793">
    <property type="entry name" value="Formyl_trans_C"/>
</dbReference>
<dbReference type="RefSeq" id="WP_148708465.1">
    <property type="nucleotide sequence ID" value="NZ_AP018161.1"/>
</dbReference>
<dbReference type="GO" id="GO:0004479">
    <property type="term" value="F:methionyl-tRNA formyltransferase activity"/>
    <property type="evidence" value="ECO:0007669"/>
    <property type="project" value="TreeGrafter"/>
</dbReference>